<dbReference type="Proteomes" id="UP000037510">
    <property type="component" value="Unassembled WGS sequence"/>
</dbReference>
<dbReference type="EMBL" id="JTDY01010573">
    <property type="protein sequence ID" value="KOB58167.1"/>
    <property type="molecule type" value="Genomic_DNA"/>
</dbReference>
<feature type="transmembrane region" description="Helical" evidence="1">
    <location>
        <begin position="147"/>
        <end position="171"/>
    </location>
</feature>
<feature type="transmembrane region" description="Helical" evidence="1">
    <location>
        <begin position="47"/>
        <end position="67"/>
    </location>
</feature>
<keyword evidence="1" id="KW-0812">Transmembrane</keyword>
<organism evidence="2 3">
    <name type="scientific">Operophtera brumata</name>
    <name type="common">Winter moth</name>
    <name type="synonym">Phalaena brumata</name>
    <dbReference type="NCBI Taxonomy" id="104452"/>
    <lineage>
        <taxon>Eukaryota</taxon>
        <taxon>Metazoa</taxon>
        <taxon>Ecdysozoa</taxon>
        <taxon>Arthropoda</taxon>
        <taxon>Hexapoda</taxon>
        <taxon>Insecta</taxon>
        <taxon>Pterygota</taxon>
        <taxon>Neoptera</taxon>
        <taxon>Endopterygota</taxon>
        <taxon>Lepidoptera</taxon>
        <taxon>Glossata</taxon>
        <taxon>Ditrysia</taxon>
        <taxon>Geometroidea</taxon>
        <taxon>Geometridae</taxon>
        <taxon>Larentiinae</taxon>
        <taxon>Operophtera</taxon>
    </lineage>
</organism>
<keyword evidence="3" id="KW-1185">Reference proteome</keyword>
<keyword evidence="1" id="KW-1133">Transmembrane helix</keyword>
<protein>
    <submittedName>
        <fullName evidence="2">Odorant receptor</fullName>
    </submittedName>
</protein>
<name>A0A0L7K4M3_OPEBR</name>
<reference evidence="2 3" key="1">
    <citation type="journal article" date="2015" name="Genome Biol. Evol.">
        <title>The genome of winter moth (Operophtera brumata) provides a genomic perspective on sexual dimorphism and phenology.</title>
        <authorList>
            <person name="Derks M.F."/>
            <person name="Smit S."/>
            <person name="Salis L."/>
            <person name="Schijlen E."/>
            <person name="Bossers A."/>
            <person name="Mateman C."/>
            <person name="Pijl A.S."/>
            <person name="de Ridder D."/>
            <person name="Groenen M.A."/>
            <person name="Visser M.E."/>
            <person name="Megens H.J."/>
        </authorList>
    </citation>
    <scope>NUCLEOTIDE SEQUENCE [LARGE SCALE GENOMIC DNA]</scope>
    <source>
        <strain evidence="2">WM2013NL</strain>
        <tissue evidence="2">Head and thorax</tissue>
    </source>
</reference>
<keyword evidence="2" id="KW-0675">Receptor</keyword>
<comment type="caution">
    <text evidence="2">The sequence shown here is derived from an EMBL/GenBank/DDBJ whole genome shotgun (WGS) entry which is preliminary data.</text>
</comment>
<feature type="transmembrane region" description="Helical" evidence="1">
    <location>
        <begin position="118"/>
        <end position="141"/>
    </location>
</feature>
<accession>A0A0L7K4M3</accession>
<evidence type="ECO:0000313" key="2">
    <source>
        <dbReference type="EMBL" id="KOB58167.1"/>
    </source>
</evidence>
<proteinExistence type="predicted"/>
<evidence type="ECO:0000256" key="1">
    <source>
        <dbReference type="SAM" id="Phobius"/>
    </source>
</evidence>
<dbReference type="AlphaFoldDB" id="A0A0L7K4M3"/>
<sequence length="238" mass="27294">MSELDKVIARKEIHETLRMCNFCIRRVGLSFIDDIPVGLFGKLKKNFALILSSSLLFLMLMGEYAYVAGQMVNSASIEDFVGSYLVSELENIWPVSINDKEEANIKRGSLSALKHRQFLYAFWNVLGVWLYNLTPIGILIYQRLRGVISVCCMLGSDLLFMTMASHISMLLRLLQVKIRHLIVLDEYGGHTLEPMITDNCYTEIFLDPWMEMSNKFYLGAALTQMGIVCWYADDIHRQ</sequence>
<feature type="non-terminal residue" evidence="2">
    <location>
        <position position="238"/>
    </location>
</feature>
<keyword evidence="1" id="KW-0472">Membrane</keyword>
<gene>
    <name evidence="2" type="ORF">OBRU01_25484</name>
</gene>
<evidence type="ECO:0000313" key="3">
    <source>
        <dbReference type="Proteomes" id="UP000037510"/>
    </source>
</evidence>